<gene>
    <name evidence="2" type="ORF">BXYJ_LOCUS8843</name>
</gene>
<comment type="caution">
    <text evidence="2">The sequence shown here is derived from an EMBL/GenBank/DDBJ whole genome shotgun (WGS) entry which is preliminary data.</text>
</comment>
<keyword evidence="1" id="KW-0732">Signal</keyword>
<dbReference type="Proteomes" id="UP000659654">
    <property type="component" value="Unassembled WGS sequence"/>
</dbReference>
<evidence type="ECO:0000313" key="3">
    <source>
        <dbReference type="Proteomes" id="UP000659654"/>
    </source>
</evidence>
<organism evidence="2 3">
    <name type="scientific">Bursaphelenchus xylophilus</name>
    <name type="common">Pinewood nematode worm</name>
    <name type="synonym">Aphelenchoides xylophilus</name>
    <dbReference type="NCBI Taxonomy" id="6326"/>
    <lineage>
        <taxon>Eukaryota</taxon>
        <taxon>Metazoa</taxon>
        <taxon>Ecdysozoa</taxon>
        <taxon>Nematoda</taxon>
        <taxon>Chromadorea</taxon>
        <taxon>Rhabditida</taxon>
        <taxon>Tylenchina</taxon>
        <taxon>Tylenchomorpha</taxon>
        <taxon>Aphelenchoidea</taxon>
        <taxon>Aphelenchoididae</taxon>
        <taxon>Bursaphelenchus</taxon>
    </lineage>
</organism>
<evidence type="ECO:0000256" key="1">
    <source>
        <dbReference type="SAM" id="SignalP"/>
    </source>
</evidence>
<dbReference type="Pfam" id="PF13896">
    <property type="entry name" value="Glyco_transf_49"/>
    <property type="match status" value="1"/>
</dbReference>
<evidence type="ECO:0000313" key="2">
    <source>
        <dbReference type="EMBL" id="CAD5226034.1"/>
    </source>
</evidence>
<feature type="signal peptide" evidence="1">
    <location>
        <begin position="1"/>
        <end position="18"/>
    </location>
</feature>
<keyword evidence="3" id="KW-1185">Reference proteome</keyword>
<proteinExistence type="predicted"/>
<protein>
    <submittedName>
        <fullName evidence="2">(pine wood nematode) hypothetical protein</fullName>
    </submittedName>
</protein>
<dbReference type="EMBL" id="CAJFDI010000004">
    <property type="protein sequence ID" value="CAD5226034.1"/>
    <property type="molecule type" value="Genomic_DNA"/>
</dbReference>
<feature type="chain" id="PRO_5036400062" evidence="1">
    <location>
        <begin position="19"/>
        <end position="420"/>
    </location>
</feature>
<name>A0A7I8WSF7_BURXY</name>
<dbReference type="PANTHER" id="PTHR47411:SF3">
    <property type="entry name" value="I-BETA-1,3-N-ACETYLGLUCOSAMINYLTRANSFERASE"/>
    <property type="match status" value="1"/>
</dbReference>
<reference evidence="2" key="1">
    <citation type="submission" date="2020-09" db="EMBL/GenBank/DDBJ databases">
        <authorList>
            <person name="Kikuchi T."/>
        </authorList>
    </citation>
    <scope>NUCLEOTIDE SEQUENCE</scope>
    <source>
        <strain evidence="2">Ka4C1</strain>
    </source>
</reference>
<accession>A0A7I8WSF7</accession>
<dbReference type="PANTHER" id="PTHR47411">
    <property type="entry name" value="B3GNT1, BETA-1,3-N-ACETYLGUCOSAMINYLTRANSFERASE 1, HOMOLOG"/>
    <property type="match status" value="1"/>
</dbReference>
<dbReference type="EMBL" id="CAJFCV020000004">
    <property type="protein sequence ID" value="CAG9115321.1"/>
    <property type="molecule type" value="Genomic_DNA"/>
</dbReference>
<dbReference type="OrthoDB" id="9974378at2759"/>
<sequence length="420" mass="49406">MARSPYKFLLFVSVSVFALRHFINLPSSEEIVTTEEAIFDSYNQIKSYENPVQIGSLETVPYKPGFCVFYNFFKSNPKLSDKIGLALHSTPNLLTFIVKQLQTFDSIISLSLFVPYEIEEIHKIELLFNALEGLRMSYDTSKLSIHIVMSAKSPRCPLITYRKWGNLLLGNRNFVDTMLSDLSNVPSISKVIYPINMLRNIARIPLKTKYFISGDIENIFSDNYLKFLNKNVDELMMKEKKTVLIHRRFEFDHTFVQENIPNNFWTLKMLFFRRWARVFHQRVNEKGHSIDGLEDWLRNGENFGVQMDLKYNNSMWEPQFVAWNVATVPFHDENFIYRLRSNVEWVYELCRAGFRFRVLNSVFTVHRGFKTSENPDFVALIRRSVQSGQFSRIIRDFRLRLDRGYPSSTHRCPVFAPEIE</sequence>
<dbReference type="AlphaFoldDB" id="A0A7I8WSF7"/>
<dbReference type="Proteomes" id="UP000582659">
    <property type="component" value="Unassembled WGS sequence"/>
</dbReference>
<dbReference type="SMR" id="A0A7I8WSF7"/>